<evidence type="ECO:0000313" key="3">
    <source>
        <dbReference type="EMBL" id="CAH2319326.1"/>
    </source>
</evidence>
<dbReference type="AlphaFoldDB" id="A0AAD1WRM3"/>
<evidence type="ECO:0000259" key="2">
    <source>
        <dbReference type="Pfam" id="PF13613"/>
    </source>
</evidence>
<reference evidence="3" key="1">
    <citation type="submission" date="2022-03" db="EMBL/GenBank/DDBJ databases">
        <authorList>
            <person name="Alioto T."/>
            <person name="Alioto T."/>
            <person name="Gomez Garrido J."/>
        </authorList>
    </citation>
    <scope>NUCLEOTIDE SEQUENCE</scope>
</reference>
<feature type="domain" description="Transposase Helix-turn-helix" evidence="2">
    <location>
        <begin position="240"/>
        <end position="290"/>
    </location>
</feature>
<proteinExistence type="predicted"/>
<accession>A0AAD1WRM3</accession>
<dbReference type="InterPro" id="IPR027805">
    <property type="entry name" value="Transposase_HTH_dom"/>
</dbReference>
<gene>
    <name evidence="3" type="ORF">PECUL_23A050924</name>
</gene>
<dbReference type="PANTHER" id="PTHR23080">
    <property type="entry name" value="THAP DOMAIN PROTEIN"/>
    <property type="match status" value="1"/>
</dbReference>
<feature type="coiled-coil region" evidence="1">
    <location>
        <begin position="97"/>
        <end position="167"/>
    </location>
</feature>
<name>A0AAD1WRM3_PELCU</name>
<protein>
    <recommendedName>
        <fullName evidence="2">Transposase Helix-turn-helix domain-containing protein</fullName>
    </recommendedName>
</protein>
<dbReference type="Pfam" id="PF13613">
    <property type="entry name" value="HTH_Tnp_4"/>
    <property type="match status" value="1"/>
</dbReference>
<dbReference type="Proteomes" id="UP001295444">
    <property type="component" value="Chromosome 10"/>
</dbReference>
<keyword evidence="4" id="KW-1185">Reference proteome</keyword>
<dbReference type="EMBL" id="OW240921">
    <property type="protein sequence ID" value="CAH2319326.1"/>
    <property type="molecule type" value="Genomic_DNA"/>
</dbReference>
<keyword evidence="1" id="KW-0175">Coiled coil</keyword>
<sequence>MSKVLKKRNDRRRTKKKELLCSPQIQDEVEVQSSIGDLVLAAELMEKVSEETRRGLGEISKCITHDHGDYCVPDDPTVLKQMVKELKKTSYHQNQLLLSLHESLDNKEKQCQELQEKLENDRWMLIADMGQQISQLESEIRNLHCEKEILEKKNRDLQEQLAKSSGTVLYLGQQVKDQESQSEEIRFCMNSIKNENKWVRFYTGFDGYEHLNDFLGFLTADPKLCTGKIRKRTEVGPQSALNLEDQLLLVLTRLRLGLLLQDLAFRFRVSESTVSRYWLNWTELLHARLTQIPILYSSRYLDPFEPKRNIQHQGLNCTILDCTDLFFEVQAKDRVKAASTHPCRNHYLRRGYAIASANGFITFSSSLPFGIATKVMDGQPQEELDGGINPPLKLPPFMQNVPIGLTQEQQDMSRQVLSLLSLIDKVLNFRFLKGIYPQSMEMQVDRAWVICCYLACLLHDPMGLL</sequence>
<organism evidence="3 4">
    <name type="scientific">Pelobates cultripes</name>
    <name type="common">Western spadefoot toad</name>
    <dbReference type="NCBI Taxonomy" id="61616"/>
    <lineage>
        <taxon>Eukaryota</taxon>
        <taxon>Metazoa</taxon>
        <taxon>Chordata</taxon>
        <taxon>Craniata</taxon>
        <taxon>Vertebrata</taxon>
        <taxon>Euteleostomi</taxon>
        <taxon>Amphibia</taxon>
        <taxon>Batrachia</taxon>
        <taxon>Anura</taxon>
        <taxon>Pelobatoidea</taxon>
        <taxon>Pelobatidae</taxon>
        <taxon>Pelobates</taxon>
    </lineage>
</organism>
<evidence type="ECO:0000313" key="4">
    <source>
        <dbReference type="Proteomes" id="UP001295444"/>
    </source>
</evidence>
<dbReference type="PANTHER" id="PTHR23080:SF141">
    <property type="entry name" value="TRANSPOSASE HELIX-TURN-HELIX DOMAIN-CONTAINING PROTEIN"/>
    <property type="match status" value="1"/>
</dbReference>
<evidence type="ECO:0000256" key="1">
    <source>
        <dbReference type="SAM" id="Coils"/>
    </source>
</evidence>